<dbReference type="Pfam" id="PF11716">
    <property type="entry name" value="MDMPI_N"/>
    <property type="match status" value="1"/>
</dbReference>
<feature type="domain" description="Mycothiol-dependent maleylpyruvate isomerase metal-binding" evidence="1">
    <location>
        <begin position="43"/>
        <end position="172"/>
    </location>
</feature>
<name>A0A7Y6M1L4_9ACTN</name>
<evidence type="ECO:0000259" key="1">
    <source>
        <dbReference type="Pfam" id="PF11716"/>
    </source>
</evidence>
<protein>
    <submittedName>
        <fullName evidence="2">TIGR03085 family protein</fullName>
    </submittedName>
</protein>
<dbReference type="SUPFAM" id="SSF109854">
    <property type="entry name" value="DinB/YfiT-like putative metalloenzymes"/>
    <property type="match status" value="1"/>
</dbReference>
<sequence>MTAEVTLLATRWVSFRRESYVRNTQSIPIITLFPAGKVESVTHARGERAALCDLLDRLGPDAPTLCDGWTTYDLAAHLVLRERRLDAAAGIALKPLAGHTAAVQESLKARHPYPELVGLVRRPGGVYGLVPFLDDAVNTLEMFVHHEDVRRAQPDWEPRTMPEDLDRLMWKRVSAGGRLMLRRSPVGVVLHRTGGGVALGGPRIGPKVEVTGPAPELLLFCFGRQEHARVELTGAPEAISRLKSAHLGI</sequence>
<comment type="caution">
    <text evidence="2">The sequence shown here is derived from an EMBL/GenBank/DDBJ whole genome shotgun (WGS) entry which is preliminary data.</text>
</comment>
<dbReference type="GO" id="GO:0046872">
    <property type="term" value="F:metal ion binding"/>
    <property type="evidence" value="ECO:0007669"/>
    <property type="project" value="InterPro"/>
</dbReference>
<proteinExistence type="predicted"/>
<dbReference type="InterPro" id="IPR034660">
    <property type="entry name" value="DinB/YfiT-like"/>
</dbReference>
<accession>A0A7Y6M1L4</accession>
<dbReference type="InterPro" id="IPR017517">
    <property type="entry name" value="Maleyloyr_isom"/>
</dbReference>
<dbReference type="InterPro" id="IPR024344">
    <property type="entry name" value="MDMPI_metal-binding"/>
</dbReference>
<dbReference type="EMBL" id="JABWGN010000003">
    <property type="protein sequence ID" value="NUW31172.1"/>
    <property type="molecule type" value="Genomic_DNA"/>
</dbReference>
<organism evidence="2 3">
    <name type="scientific">Nonomuraea montanisoli</name>
    <dbReference type="NCBI Taxonomy" id="2741721"/>
    <lineage>
        <taxon>Bacteria</taxon>
        <taxon>Bacillati</taxon>
        <taxon>Actinomycetota</taxon>
        <taxon>Actinomycetes</taxon>
        <taxon>Streptosporangiales</taxon>
        <taxon>Streptosporangiaceae</taxon>
        <taxon>Nonomuraea</taxon>
    </lineage>
</organism>
<evidence type="ECO:0000313" key="3">
    <source>
        <dbReference type="Proteomes" id="UP000586042"/>
    </source>
</evidence>
<dbReference type="NCBIfam" id="TIGR03083">
    <property type="entry name" value="maleylpyruvate isomerase family mycothiol-dependent enzyme"/>
    <property type="match status" value="1"/>
</dbReference>
<dbReference type="Proteomes" id="UP000586042">
    <property type="component" value="Unassembled WGS sequence"/>
</dbReference>
<keyword evidence="3" id="KW-1185">Reference proteome</keyword>
<evidence type="ECO:0000313" key="2">
    <source>
        <dbReference type="EMBL" id="NUW31172.1"/>
    </source>
</evidence>
<dbReference type="NCBIfam" id="TIGR03085">
    <property type="entry name" value="TIGR03085 family metal-binding protein"/>
    <property type="match status" value="1"/>
</dbReference>
<dbReference type="AlphaFoldDB" id="A0A7Y6M1L4"/>
<dbReference type="InterPro" id="IPR017519">
    <property type="entry name" value="CHP03085"/>
</dbReference>
<gene>
    <name evidence="2" type="ORF">HTZ77_07020</name>
</gene>
<reference evidence="2 3" key="1">
    <citation type="submission" date="2020-06" db="EMBL/GenBank/DDBJ databases">
        <title>Nonomuraea sp. SMC257, a novel actinomycete isolated from soil.</title>
        <authorList>
            <person name="Chanama M."/>
        </authorList>
    </citation>
    <scope>NUCLEOTIDE SEQUENCE [LARGE SCALE GENOMIC DNA]</scope>
    <source>
        <strain evidence="2 3">SMC257</strain>
    </source>
</reference>